<dbReference type="RefSeq" id="WP_189216842.1">
    <property type="nucleotide sequence ID" value="NZ_BMQK01000004.1"/>
</dbReference>
<dbReference type="Gene3D" id="2.40.100.20">
    <property type="match status" value="1"/>
</dbReference>
<evidence type="ECO:0000313" key="3">
    <source>
        <dbReference type="Proteomes" id="UP000620156"/>
    </source>
</evidence>
<comment type="caution">
    <text evidence="2">The sequence shown here is derived from an EMBL/GenBank/DDBJ whole genome shotgun (WGS) entry which is preliminary data.</text>
</comment>
<reference evidence="2" key="1">
    <citation type="journal article" date="2014" name="Int. J. Syst. Evol. Microbiol.">
        <title>Complete genome sequence of Corynebacterium casei LMG S-19264T (=DSM 44701T), isolated from a smear-ripened cheese.</title>
        <authorList>
            <consortium name="US DOE Joint Genome Institute (JGI-PGF)"/>
            <person name="Walter F."/>
            <person name="Albersmeier A."/>
            <person name="Kalinowski J."/>
            <person name="Ruckert C."/>
        </authorList>
    </citation>
    <scope>NUCLEOTIDE SEQUENCE</scope>
    <source>
        <strain evidence="2">JCM 3131</strain>
    </source>
</reference>
<gene>
    <name evidence="2" type="ORF">GCM10010145_25230</name>
</gene>
<name>A0A918BBV5_9ACTN</name>
<sequence length="107" mass="11762">MACAAARFIWIPLVNRDVHATAELLDERAPRTRVTIRNALPLTGDAYHAKYARNEIYAFFPALPAFPAFAEAGLPAARPTRATARGGRARRRRSFRSGERDAGVTPA</sequence>
<evidence type="ECO:0000313" key="2">
    <source>
        <dbReference type="EMBL" id="GGQ54638.1"/>
    </source>
</evidence>
<dbReference type="AlphaFoldDB" id="A0A918BBV5"/>
<evidence type="ECO:0000256" key="1">
    <source>
        <dbReference type="SAM" id="MobiDB-lite"/>
    </source>
</evidence>
<proteinExistence type="predicted"/>
<feature type="compositionally biased region" description="Basic and acidic residues" evidence="1">
    <location>
        <begin position="96"/>
        <end position="107"/>
    </location>
</feature>
<organism evidence="2 3">
    <name type="scientific">Streptomyces ruber</name>
    <dbReference type="NCBI Taxonomy" id="83378"/>
    <lineage>
        <taxon>Bacteria</taxon>
        <taxon>Bacillati</taxon>
        <taxon>Actinomycetota</taxon>
        <taxon>Actinomycetes</taxon>
        <taxon>Kitasatosporales</taxon>
        <taxon>Streptomycetaceae</taxon>
        <taxon>Streptomyces</taxon>
    </lineage>
</organism>
<dbReference type="Proteomes" id="UP000620156">
    <property type="component" value="Unassembled WGS sequence"/>
</dbReference>
<keyword evidence="3" id="KW-1185">Reference proteome</keyword>
<accession>A0A918BBV5</accession>
<dbReference type="EMBL" id="BMQK01000004">
    <property type="protein sequence ID" value="GGQ54638.1"/>
    <property type="molecule type" value="Genomic_DNA"/>
</dbReference>
<reference evidence="2" key="2">
    <citation type="submission" date="2020-09" db="EMBL/GenBank/DDBJ databases">
        <authorList>
            <person name="Sun Q."/>
            <person name="Ohkuma M."/>
        </authorList>
    </citation>
    <scope>NUCLEOTIDE SEQUENCE</scope>
    <source>
        <strain evidence="2">JCM 3131</strain>
    </source>
</reference>
<dbReference type="InterPro" id="IPR024532">
    <property type="entry name" value="DUF3830"/>
</dbReference>
<protein>
    <submittedName>
        <fullName evidence="2">Uncharacterized protein</fullName>
    </submittedName>
</protein>
<dbReference type="Pfam" id="PF12903">
    <property type="entry name" value="DUF3830"/>
    <property type="match status" value="1"/>
</dbReference>
<feature type="region of interest" description="Disordered" evidence="1">
    <location>
        <begin position="79"/>
        <end position="107"/>
    </location>
</feature>